<dbReference type="InterPro" id="IPR036388">
    <property type="entry name" value="WH-like_DNA-bd_sf"/>
</dbReference>
<reference evidence="2 3" key="1">
    <citation type="submission" date="2019-06" db="EMBL/GenBank/DDBJ databases">
        <title>Comparative genome anaysis of Salmonella and Staphylococcus aureus isolated from China.</title>
        <authorList>
            <person name="Li L."/>
        </authorList>
    </citation>
    <scope>NUCLEOTIDE SEQUENCE [LARGE SCALE GENOMIC DNA]</scope>
    <source>
        <strain evidence="2 3">GSJ/2016-Sal.-012</strain>
    </source>
</reference>
<gene>
    <name evidence="2" type="ORF">FJR63_10875</name>
</gene>
<dbReference type="Pfam" id="PF07180">
    <property type="entry name" value="CaiF_GrlA"/>
    <property type="match status" value="1"/>
</dbReference>
<dbReference type="InterPro" id="IPR020357">
    <property type="entry name" value="Tscrpt_reg_CaiF/GrlA"/>
</dbReference>
<dbReference type="Proteomes" id="UP000320106">
    <property type="component" value="Unassembled WGS sequence"/>
</dbReference>
<feature type="non-terminal residue" evidence="2">
    <location>
        <position position="1"/>
    </location>
</feature>
<feature type="region of interest" description="Disordered" evidence="1">
    <location>
        <begin position="55"/>
        <end position="78"/>
    </location>
</feature>
<evidence type="ECO:0000256" key="1">
    <source>
        <dbReference type="SAM" id="MobiDB-lite"/>
    </source>
</evidence>
<dbReference type="Gene3D" id="1.10.10.10">
    <property type="entry name" value="Winged helix-like DNA-binding domain superfamily/Winged helix DNA-binding domain"/>
    <property type="match status" value="1"/>
</dbReference>
<dbReference type="GO" id="GO:0006351">
    <property type="term" value="P:DNA-templated transcription"/>
    <property type="evidence" value="ECO:0007669"/>
    <property type="project" value="InterPro"/>
</dbReference>
<comment type="caution">
    <text evidence="2">The sequence shown here is derived from an EMBL/GenBank/DDBJ whole genome shotgun (WGS) entry which is preliminary data.</text>
</comment>
<protein>
    <submittedName>
        <fullName evidence="2">CaiF/GrlA family transcriptional regulator</fullName>
    </submittedName>
</protein>
<evidence type="ECO:0000313" key="3">
    <source>
        <dbReference type="Proteomes" id="UP000320106"/>
    </source>
</evidence>
<accession>A0A505D090</accession>
<organism evidence="2 3">
    <name type="scientific">Salmonella enterica</name>
    <name type="common">Salmonella choleraesuis</name>
    <dbReference type="NCBI Taxonomy" id="28901"/>
    <lineage>
        <taxon>Bacteria</taxon>
        <taxon>Pseudomonadati</taxon>
        <taxon>Pseudomonadota</taxon>
        <taxon>Gammaproteobacteria</taxon>
        <taxon>Enterobacterales</taxon>
        <taxon>Enterobacteriaceae</taxon>
        <taxon>Salmonella</taxon>
    </lineage>
</organism>
<evidence type="ECO:0000313" key="2">
    <source>
        <dbReference type="EMBL" id="TPQ13106.1"/>
    </source>
</evidence>
<dbReference type="RefSeq" id="WP_140711256.1">
    <property type="nucleotide sequence ID" value="NZ_VFRH01000007.1"/>
</dbReference>
<dbReference type="EMBL" id="VFRH01000007">
    <property type="protein sequence ID" value="TPQ13106.1"/>
    <property type="molecule type" value="Genomic_DNA"/>
</dbReference>
<sequence length="108" mass="12326">QISEAFHITARRASYLIAYLRSKTSRVVSVCRHQTLPNKALRYEIYVFRVLDSPTPSTRREKAGPPPVSKRRVGNGDRSMANELWNRLCSNRNAGKILKRKVNDGDDV</sequence>
<dbReference type="AlphaFoldDB" id="A0A505D090"/>
<name>A0A505D090_SALER</name>
<proteinExistence type="predicted"/>